<evidence type="ECO:0000256" key="1">
    <source>
        <dbReference type="SAM" id="MobiDB-lite"/>
    </source>
</evidence>
<evidence type="ECO:0000313" key="3">
    <source>
        <dbReference type="Proteomes" id="UP000801492"/>
    </source>
</evidence>
<comment type="caution">
    <text evidence="2">The sequence shown here is derived from an EMBL/GenBank/DDBJ whole genome shotgun (WGS) entry which is preliminary data.</text>
</comment>
<name>A0A8K0CC65_IGNLU</name>
<keyword evidence="3" id="KW-1185">Reference proteome</keyword>
<protein>
    <recommendedName>
        <fullName evidence="4">Integrase zinc-binding domain-containing protein</fullName>
    </recommendedName>
</protein>
<accession>A0A8K0CC65</accession>
<dbReference type="OrthoDB" id="8068582at2759"/>
<evidence type="ECO:0008006" key="4">
    <source>
        <dbReference type="Google" id="ProtNLM"/>
    </source>
</evidence>
<feature type="compositionally biased region" description="Low complexity" evidence="1">
    <location>
        <begin position="301"/>
        <end position="318"/>
    </location>
</feature>
<gene>
    <name evidence="2" type="ORF">ILUMI_22739</name>
</gene>
<proteinExistence type="predicted"/>
<dbReference type="InterPro" id="IPR050951">
    <property type="entry name" value="Retrovirus_Pol_polyprotein"/>
</dbReference>
<dbReference type="PANTHER" id="PTHR37984">
    <property type="entry name" value="PROTEIN CBG26694"/>
    <property type="match status" value="1"/>
</dbReference>
<sequence length="368" mass="42768">MMLAVQGFDLHVVYKPGKELFIADALSRAFVDESVEKEFYTLNEEVICQVNALIENLPIADRILDKIKNETCKDTELIELKKYITAGWPDNKNKLNQIINPYWTYKKELHIIDEIVFKNTSVVVTKLLRKFLINILHEGHVGLHTAKLRARNKIFWPASAKWSQSNRQSESAVKIIRNIFKKCQLTRDDPWLVLMEYRNTPKEHMPSPAQLLYSRNLRTRIPVRSEDLKPKVYRLPEKFVRHQDTVKKYYDKRTRSLQPLREGQNIRFQKHQSGHWYAGKVKGKGTQPRSYHNKSSDDLYPSPRQSSPTPATPPTNSTLEFPQPVQIHQQIGDSTLQETAEGKAVKSLDNKITRSGRVVRNPKKLFDD</sequence>
<dbReference type="AlphaFoldDB" id="A0A8K0CC65"/>
<dbReference type="EMBL" id="VTPC01090419">
    <property type="protein sequence ID" value="KAF2883429.1"/>
    <property type="molecule type" value="Genomic_DNA"/>
</dbReference>
<feature type="region of interest" description="Disordered" evidence="1">
    <location>
        <begin position="252"/>
        <end position="323"/>
    </location>
</feature>
<dbReference type="PANTHER" id="PTHR37984:SF5">
    <property type="entry name" value="PROTEIN NYNRIN-LIKE"/>
    <property type="match status" value="1"/>
</dbReference>
<organism evidence="2 3">
    <name type="scientific">Ignelater luminosus</name>
    <name type="common">Cucubano</name>
    <name type="synonym">Pyrophorus luminosus</name>
    <dbReference type="NCBI Taxonomy" id="2038154"/>
    <lineage>
        <taxon>Eukaryota</taxon>
        <taxon>Metazoa</taxon>
        <taxon>Ecdysozoa</taxon>
        <taxon>Arthropoda</taxon>
        <taxon>Hexapoda</taxon>
        <taxon>Insecta</taxon>
        <taxon>Pterygota</taxon>
        <taxon>Neoptera</taxon>
        <taxon>Endopterygota</taxon>
        <taxon>Coleoptera</taxon>
        <taxon>Polyphaga</taxon>
        <taxon>Elateriformia</taxon>
        <taxon>Elateroidea</taxon>
        <taxon>Elateridae</taxon>
        <taxon>Agrypninae</taxon>
        <taxon>Pyrophorini</taxon>
        <taxon>Ignelater</taxon>
    </lineage>
</organism>
<reference evidence="2" key="1">
    <citation type="submission" date="2019-08" db="EMBL/GenBank/DDBJ databases">
        <title>The genome of the North American firefly Photinus pyralis.</title>
        <authorList>
            <consortium name="Photinus pyralis genome working group"/>
            <person name="Fallon T.R."/>
            <person name="Sander Lower S.E."/>
            <person name="Weng J.-K."/>
        </authorList>
    </citation>
    <scope>NUCLEOTIDE SEQUENCE</scope>
    <source>
        <strain evidence="2">TRF0915ILg1</strain>
        <tissue evidence="2">Whole body</tissue>
    </source>
</reference>
<evidence type="ECO:0000313" key="2">
    <source>
        <dbReference type="EMBL" id="KAF2883429.1"/>
    </source>
</evidence>
<dbReference type="Proteomes" id="UP000801492">
    <property type="component" value="Unassembled WGS sequence"/>
</dbReference>